<dbReference type="Pfam" id="PF13185">
    <property type="entry name" value="GAF_2"/>
    <property type="match status" value="1"/>
</dbReference>
<keyword evidence="4" id="KW-0804">Transcription</keyword>
<organism evidence="6 7">
    <name type="scientific">Gordonia rubripertincta</name>
    <name type="common">Rhodococcus corallinus</name>
    <dbReference type="NCBI Taxonomy" id="36822"/>
    <lineage>
        <taxon>Bacteria</taxon>
        <taxon>Bacillati</taxon>
        <taxon>Actinomycetota</taxon>
        <taxon>Actinomycetes</taxon>
        <taxon>Mycobacteriales</taxon>
        <taxon>Gordoniaceae</taxon>
        <taxon>Gordonia</taxon>
    </lineage>
</organism>
<dbReference type="PIRSF" id="PIRSF036625">
    <property type="entry name" value="GAF_ANTAR"/>
    <property type="match status" value="1"/>
</dbReference>
<proteinExistence type="predicted"/>
<accession>A0ABT4MRA8</accession>
<keyword evidence="7" id="KW-1185">Reference proteome</keyword>
<dbReference type="SUPFAM" id="SSF52172">
    <property type="entry name" value="CheY-like"/>
    <property type="match status" value="1"/>
</dbReference>
<comment type="caution">
    <text evidence="6">The sequence shown here is derived from an EMBL/GenBank/DDBJ whole genome shotgun (WGS) entry which is preliminary data.</text>
</comment>
<dbReference type="SUPFAM" id="SSF55781">
    <property type="entry name" value="GAF domain-like"/>
    <property type="match status" value="1"/>
</dbReference>
<dbReference type="RefSeq" id="WP_301570070.1">
    <property type="nucleotide sequence ID" value="NZ_JAPWIE010000002.1"/>
</dbReference>
<dbReference type="InterPro" id="IPR011006">
    <property type="entry name" value="CheY-like_superfamily"/>
</dbReference>
<dbReference type="InterPro" id="IPR005561">
    <property type="entry name" value="ANTAR"/>
</dbReference>
<keyword evidence="3" id="KW-0805">Transcription regulation</keyword>
<evidence type="ECO:0000256" key="2">
    <source>
        <dbReference type="ARBA" id="ARBA00022777"/>
    </source>
</evidence>
<name>A0ABT4MRA8_GORRU</name>
<evidence type="ECO:0000259" key="5">
    <source>
        <dbReference type="PROSITE" id="PS50921"/>
    </source>
</evidence>
<sequence length="238" mass="25105">MQTERDNDLGAVTADLAAHIRTRLPHSIASVLEGIMSSAVDTVPGAECGGITIISKGHDVSSTAATHPTAALVDSLQSQFGQGPCVDAALQSDTVRADDLSSDSRWPAFTAAVLAQSPVRASLSFRLYTDREAAGALNLYSETPGAFGAGAEEIGLIHATHAAVTLYAARRNSEFDSALASRDVIGQAKGMIMERYDLDAVQAFDLLKRLSQDANTRLADVARKLVLREHPPAGSPKH</sequence>
<evidence type="ECO:0000313" key="6">
    <source>
        <dbReference type="EMBL" id="MCZ4549540.1"/>
    </source>
</evidence>
<dbReference type="PROSITE" id="PS50921">
    <property type="entry name" value="ANTAR"/>
    <property type="match status" value="1"/>
</dbReference>
<keyword evidence="1" id="KW-0808">Transferase</keyword>
<dbReference type="SMART" id="SM01012">
    <property type="entry name" value="ANTAR"/>
    <property type="match status" value="1"/>
</dbReference>
<gene>
    <name evidence="6" type="ORF">O4213_06075</name>
</gene>
<dbReference type="InterPro" id="IPR003018">
    <property type="entry name" value="GAF"/>
</dbReference>
<dbReference type="Proteomes" id="UP001067235">
    <property type="component" value="Unassembled WGS sequence"/>
</dbReference>
<protein>
    <submittedName>
        <fullName evidence="6">GAF and ANTAR domain-containing protein</fullName>
    </submittedName>
</protein>
<feature type="domain" description="ANTAR" evidence="5">
    <location>
        <begin position="165"/>
        <end position="226"/>
    </location>
</feature>
<evidence type="ECO:0000313" key="7">
    <source>
        <dbReference type="Proteomes" id="UP001067235"/>
    </source>
</evidence>
<dbReference type="Pfam" id="PF03861">
    <property type="entry name" value="ANTAR"/>
    <property type="match status" value="1"/>
</dbReference>
<evidence type="ECO:0000256" key="1">
    <source>
        <dbReference type="ARBA" id="ARBA00022679"/>
    </source>
</evidence>
<dbReference type="InterPro" id="IPR012074">
    <property type="entry name" value="GAF_ANTAR"/>
</dbReference>
<keyword evidence="2" id="KW-0418">Kinase</keyword>
<dbReference type="Gene3D" id="1.10.10.10">
    <property type="entry name" value="Winged helix-like DNA-binding domain superfamily/Winged helix DNA-binding domain"/>
    <property type="match status" value="1"/>
</dbReference>
<dbReference type="EMBL" id="JAPWIE010000002">
    <property type="protein sequence ID" value="MCZ4549540.1"/>
    <property type="molecule type" value="Genomic_DNA"/>
</dbReference>
<evidence type="ECO:0000256" key="3">
    <source>
        <dbReference type="ARBA" id="ARBA00023015"/>
    </source>
</evidence>
<dbReference type="Gene3D" id="3.30.450.40">
    <property type="match status" value="1"/>
</dbReference>
<dbReference type="InterPro" id="IPR029016">
    <property type="entry name" value="GAF-like_dom_sf"/>
</dbReference>
<dbReference type="InterPro" id="IPR036388">
    <property type="entry name" value="WH-like_DNA-bd_sf"/>
</dbReference>
<reference evidence="6" key="1">
    <citation type="submission" date="2022-12" db="EMBL/GenBank/DDBJ databases">
        <authorList>
            <person name="Krivoruchko A.V."/>
            <person name="Elkin A."/>
        </authorList>
    </citation>
    <scope>NUCLEOTIDE SEQUENCE</scope>
    <source>
        <strain evidence="6">IEGM 1388</strain>
    </source>
</reference>
<evidence type="ECO:0000256" key="4">
    <source>
        <dbReference type="ARBA" id="ARBA00023163"/>
    </source>
</evidence>